<accession>A0ABT1DBL1</accession>
<evidence type="ECO:0000313" key="1">
    <source>
        <dbReference type="EMBL" id="MCO6419284.1"/>
    </source>
</evidence>
<reference evidence="1 2" key="1">
    <citation type="submission" date="2021-12" db="EMBL/GenBank/DDBJ databases">
        <title>Siccirubricoccus leaddurans sp. nov., a high concentration Zn2+ tolerance bacterium.</title>
        <authorList>
            <person name="Cao Y."/>
        </authorList>
    </citation>
    <scope>NUCLEOTIDE SEQUENCE [LARGE SCALE GENOMIC DNA]</scope>
    <source>
        <strain evidence="1 2">KC 17139</strain>
    </source>
</reference>
<dbReference type="EMBL" id="JAFIRR010000185">
    <property type="protein sequence ID" value="MCO6419284.1"/>
    <property type="molecule type" value="Genomic_DNA"/>
</dbReference>
<dbReference type="Proteomes" id="UP001523392">
    <property type="component" value="Unassembled WGS sequence"/>
</dbReference>
<dbReference type="RefSeq" id="WP_252955901.1">
    <property type="nucleotide sequence ID" value="NZ_JAFIRR010000185.1"/>
</dbReference>
<sequence length="105" mass="11381">MALRFDDRVLVTTKAGSGDANCVISCLGRTSRRSFPGPGATDEARSLGFAEYARMCLDPEVLGQLTVDELHQHIEVCERPPTSQSDAAIRQAKVIHGRVGRGRAE</sequence>
<proteinExistence type="predicted"/>
<evidence type="ECO:0000313" key="2">
    <source>
        <dbReference type="Proteomes" id="UP001523392"/>
    </source>
</evidence>
<organism evidence="1 2">
    <name type="scientific">Siccirubricoccus soli</name>
    <dbReference type="NCBI Taxonomy" id="2899147"/>
    <lineage>
        <taxon>Bacteria</taxon>
        <taxon>Pseudomonadati</taxon>
        <taxon>Pseudomonadota</taxon>
        <taxon>Alphaproteobacteria</taxon>
        <taxon>Acetobacterales</taxon>
        <taxon>Roseomonadaceae</taxon>
        <taxon>Siccirubricoccus</taxon>
    </lineage>
</organism>
<keyword evidence="2" id="KW-1185">Reference proteome</keyword>
<name>A0ABT1DBL1_9PROT</name>
<gene>
    <name evidence="1" type="ORF">JYK14_24440</name>
</gene>
<comment type="caution">
    <text evidence="1">The sequence shown here is derived from an EMBL/GenBank/DDBJ whole genome shotgun (WGS) entry which is preliminary data.</text>
</comment>
<protein>
    <submittedName>
        <fullName evidence="1">Uncharacterized protein</fullName>
    </submittedName>
</protein>